<dbReference type="CDD" id="cd00093">
    <property type="entry name" value="HTH_XRE"/>
    <property type="match status" value="1"/>
</dbReference>
<reference evidence="2" key="1">
    <citation type="submission" date="2023-07" db="EMBL/GenBank/DDBJ databases">
        <title>Between Cages and Wild: Unraveling the Impact of Captivity on Animal Microbiomes and Antimicrobial Resistance.</title>
        <authorList>
            <person name="Schmartz G.P."/>
            <person name="Rehner J."/>
            <person name="Schuff M.J."/>
            <person name="Becker S.L."/>
            <person name="Kravczyk M."/>
            <person name="Gurevich A."/>
            <person name="Francke R."/>
            <person name="Mueller R."/>
            <person name="Keller V."/>
            <person name="Keller A."/>
        </authorList>
    </citation>
    <scope>NUCLEOTIDE SEQUENCE</scope>
    <source>
        <strain evidence="2">S12M_St_49</strain>
    </source>
</reference>
<dbReference type="SMART" id="SM00530">
    <property type="entry name" value="HTH_XRE"/>
    <property type="match status" value="1"/>
</dbReference>
<dbReference type="SUPFAM" id="SSF47413">
    <property type="entry name" value="lambda repressor-like DNA-binding domains"/>
    <property type="match status" value="1"/>
</dbReference>
<name>A0AA43U6V9_9ACTN</name>
<dbReference type="Proteomes" id="UP001168575">
    <property type="component" value="Unassembled WGS sequence"/>
</dbReference>
<dbReference type="NCBIfam" id="TIGR03070">
    <property type="entry name" value="couple_hipB"/>
    <property type="match status" value="1"/>
</dbReference>
<dbReference type="Gene3D" id="1.10.260.40">
    <property type="entry name" value="lambda repressor-like DNA-binding domains"/>
    <property type="match status" value="1"/>
</dbReference>
<dbReference type="AlphaFoldDB" id="A0AA43U6V9"/>
<keyword evidence="3" id="KW-1185">Reference proteome</keyword>
<proteinExistence type="predicted"/>
<dbReference type="GO" id="GO:0003677">
    <property type="term" value="F:DNA binding"/>
    <property type="evidence" value="ECO:0007669"/>
    <property type="project" value="InterPro"/>
</dbReference>
<dbReference type="InterPro" id="IPR001387">
    <property type="entry name" value="Cro/C1-type_HTH"/>
</dbReference>
<feature type="domain" description="HTH cro/C1-type" evidence="1">
    <location>
        <begin position="7"/>
        <end position="61"/>
    </location>
</feature>
<evidence type="ECO:0000259" key="1">
    <source>
        <dbReference type="PROSITE" id="PS50943"/>
    </source>
</evidence>
<evidence type="ECO:0000313" key="2">
    <source>
        <dbReference type="EMBL" id="MDO4842788.1"/>
    </source>
</evidence>
<dbReference type="EMBL" id="JAUMVS010000309">
    <property type="protein sequence ID" value="MDO4842788.1"/>
    <property type="molecule type" value="Genomic_DNA"/>
</dbReference>
<protein>
    <submittedName>
        <fullName evidence="2">Helix-turn-helix transcriptional regulator</fullName>
    </submittedName>
</protein>
<dbReference type="InterPro" id="IPR017507">
    <property type="entry name" value="Tscrpt_reg_HipB-like"/>
</dbReference>
<evidence type="ECO:0000313" key="3">
    <source>
        <dbReference type="Proteomes" id="UP001168575"/>
    </source>
</evidence>
<comment type="caution">
    <text evidence="2">The sequence shown here is derived from an EMBL/GenBank/DDBJ whole genome shotgun (WGS) entry which is preliminary data.</text>
</comment>
<dbReference type="Pfam" id="PF01381">
    <property type="entry name" value="HTH_3"/>
    <property type="match status" value="1"/>
</dbReference>
<gene>
    <name evidence="2" type="ORF">Q3982_08955</name>
</gene>
<accession>A0AA43U6V9</accession>
<dbReference type="PROSITE" id="PS50943">
    <property type="entry name" value="HTH_CROC1"/>
    <property type="match status" value="1"/>
</dbReference>
<dbReference type="InterPro" id="IPR010982">
    <property type="entry name" value="Lambda_DNA-bd_dom_sf"/>
</dbReference>
<sequence length="65" mass="7503">MNIGEHIRDKRKTFGLTQVELAKRSGVGIRFVRELENGKNTVQLDKVNQVLRLFGEELQAHKINE</sequence>
<organism evidence="2 3">
    <name type="scientific">Phoenicibacter congonensis</name>
    <dbReference type="NCBI Taxonomy" id="1944646"/>
    <lineage>
        <taxon>Bacteria</taxon>
        <taxon>Bacillati</taxon>
        <taxon>Actinomycetota</taxon>
        <taxon>Coriobacteriia</taxon>
        <taxon>Eggerthellales</taxon>
        <taxon>Eggerthellaceae</taxon>
        <taxon>Phoenicibacter</taxon>
    </lineage>
</organism>